<dbReference type="HAMAP" id="MF_00531">
    <property type="entry name" value="Ribosomal_uS19"/>
    <property type="match status" value="1"/>
</dbReference>
<evidence type="ECO:0000256" key="2">
    <source>
        <dbReference type="ARBA" id="ARBA00022980"/>
    </source>
</evidence>
<dbReference type="GO" id="GO:0000028">
    <property type="term" value="P:ribosomal small subunit assembly"/>
    <property type="evidence" value="ECO:0007669"/>
    <property type="project" value="TreeGrafter"/>
</dbReference>
<dbReference type="PRINTS" id="PR00975">
    <property type="entry name" value="RIBOSOMALS19"/>
</dbReference>
<dbReference type="PIRSF" id="PIRSF002144">
    <property type="entry name" value="Ribosomal_S19"/>
    <property type="match status" value="1"/>
</dbReference>
<evidence type="ECO:0000313" key="7">
    <source>
        <dbReference type="Proteomes" id="UP001059546"/>
    </source>
</evidence>
<dbReference type="Proteomes" id="UP001217963">
    <property type="component" value="Chromosome VIII"/>
</dbReference>
<dbReference type="PANTHER" id="PTHR11880">
    <property type="entry name" value="RIBOSOMAL PROTEIN S19P FAMILY MEMBER"/>
    <property type="match status" value="1"/>
</dbReference>
<dbReference type="NCBIfam" id="TIGR01025">
    <property type="entry name" value="uS19_arch"/>
    <property type="match status" value="1"/>
</dbReference>
<reference evidence="6 8" key="2">
    <citation type="submission" date="2023-02" db="EMBL/GenBank/DDBJ databases">
        <title>Encephalitozoon hellem ATCC 50451 complete genome.</title>
        <authorList>
            <person name="Mascarenhas dos Santos A.C."/>
            <person name="Julian A.T."/>
            <person name="Pombert J.-F."/>
        </authorList>
    </citation>
    <scope>NUCLEOTIDE SEQUENCE [LARGE SCALE GENOMIC DNA]</scope>
    <source>
        <strain evidence="6 8">ATCC 50451</strain>
    </source>
</reference>
<dbReference type="EMBL" id="CP119069">
    <property type="protein sequence ID" value="WEL39184.1"/>
    <property type="molecule type" value="Genomic_DNA"/>
</dbReference>
<organism evidence="5 7">
    <name type="scientific">Encephalitozoon hellem</name>
    <name type="common">Microsporidian parasite</name>
    <dbReference type="NCBI Taxonomy" id="27973"/>
    <lineage>
        <taxon>Eukaryota</taxon>
        <taxon>Fungi</taxon>
        <taxon>Fungi incertae sedis</taxon>
        <taxon>Microsporidia</taxon>
        <taxon>Unikaryonidae</taxon>
        <taxon>Encephalitozoon</taxon>
    </lineage>
</organism>
<dbReference type="SUPFAM" id="SSF54570">
    <property type="entry name" value="Ribosomal protein S19"/>
    <property type="match status" value="1"/>
</dbReference>
<sequence>MSKPIVTENVEKEDVENLKKKRTFRKYTYRGVPMEELERMPFSEVAKLFPSKLRRKVRRGLSSREVQLIKDCIAAKAACNTNTEKPEMVRTQARSAIIWPAMIGALVGVHVGNGYLPVEIKPEMVGFKLSEFAPTRVIPKHGRPGIGASSSSKFVPLK</sequence>
<keyword evidence="8" id="KW-1185">Reference proteome</keyword>
<evidence type="ECO:0000256" key="3">
    <source>
        <dbReference type="ARBA" id="ARBA00023274"/>
    </source>
</evidence>
<proteinExistence type="inferred from homology"/>
<dbReference type="PANTHER" id="PTHR11880:SF2">
    <property type="entry name" value="SMALL RIBOSOMAL SUBUNIT PROTEIN US19"/>
    <property type="match status" value="1"/>
</dbReference>
<name>A0A9Q9CB73_ENCHE</name>
<dbReference type="Pfam" id="PF00203">
    <property type="entry name" value="Ribosomal_S19"/>
    <property type="match status" value="1"/>
</dbReference>
<keyword evidence="2 4" id="KW-0689">Ribosomal protein</keyword>
<dbReference type="GO" id="GO:0006412">
    <property type="term" value="P:translation"/>
    <property type="evidence" value="ECO:0007669"/>
    <property type="project" value="InterPro"/>
</dbReference>
<dbReference type="EMBL" id="CP075154">
    <property type="protein sequence ID" value="UTX43708.1"/>
    <property type="molecule type" value="Genomic_DNA"/>
</dbReference>
<dbReference type="InterPro" id="IPR023575">
    <property type="entry name" value="Ribosomal_uS19_SF"/>
</dbReference>
<evidence type="ECO:0000313" key="5">
    <source>
        <dbReference type="EMBL" id="UTX43708.1"/>
    </source>
</evidence>
<dbReference type="GO" id="GO:0003735">
    <property type="term" value="F:structural constituent of ribosome"/>
    <property type="evidence" value="ECO:0007669"/>
    <property type="project" value="InterPro"/>
</dbReference>
<dbReference type="GO" id="GO:0022627">
    <property type="term" value="C:cytosolic small ribosomal subunit"/>
    <property type="evidence" value="ECO:0007669"/>
    <property type="project" value="TreeGrafter"/>
</dbReference>
<evidence type="ECO:0000256" key="4">
    <source>
        <dbReference type="RuleBase" id="RU003485"/>
    </source>
</evidence>
<evidence type="ECO:0000256" key="1">
    <source>
        <dbReference type="ARBA" id="ARBA00007345"/>
    </source>
</evidence>
<accession>A0A9Q9CB73</accession>
<evidence type="ECO:0000313" key="8">
    <source>
        <dbReference type="Proteomes" id="UP001217963"/>
    </source>
</evidence>
<protein>
    <submittedName>
        <fullName evidence="5">Ribosomal protein uS19</fullName>
    </submittedName>
</protein>
<comment type="similarity">
    <text evidence="1 4">Belongs to the universal ribosomal protein uS19 family.</text>
</comment>
<keyword evidence="3 4" id="KW-0687">Ribonucleoprotein</keyword>
<evidence type="ECO:0000313" key="6">
    <source>
        <dbReference type="EMBL" id="WEL39184.1"/>
    </source>
</evidence>
<dbReference type="OrthoDB" id="10258210at2759"/>
<dbReference type="Proteomes" id="UP001059546">
    <property type="component" value="Chromosome VIII"/>
</dbReference>
<dbReference type="InterPro" id="IPR002222">
    <property type="entry name" value="Ribosomal_uS19"/>
</dbReference>
<dbReference type="AlphaFoldDB" id="A0A9Q9CB73"/>
<dbReference type="FunFam" id="3.30.860.10:FF:000002">
    <property type="entry name" value="40S ribosomal protein S15"/>
    <property type="match status" value="1"/>
</dbReference>
<gene>
    <name evidence="5" type="ORF">GPU96_08g14770</name>
    <name evidence="6" type="ORF">PFJ87_08g00420</name>
</gene>
<dbReference type="InterPro" id="IPR005713">
    <property type="entry name" value="Ribosomal_uS19_euk/arc"/>
</dbReference>
<reference evidence="5" key="1">
    <citation type="submission" date="2021-05" db="EMBL/GenBank/DDBJ databases">
        <title>Encephalitozoon hellem ATCC 50604 Complete Genome.</title>
        <authorList>
            <person name="Mascarenhas dos Santos A.C."/>
            <person name="Julian A.T."/>
            <person name="Pombert J.-F."/>
        </authorList>
    </citation>
    <scope>NUCLEOTIDE SEQUENCE</scope>
    <source>
        <strain evidence="5">ATCC 50604</strain>
    </source>
</reference>
<dbReference type="Gene3D" id="3.30.860.10">
    <property type="entry name" value="30s Ribosomal Protein S19, Chain A"/>
    <property type="match status" value="1"/>
</dbReference>